<gene>
    <name evidence="3" type="ORF">KCMC57_05140</name>
</gene>
<dbReference type="EMBL" id="AP035881">
    <property type="protein sequence ID" value="BFP44146.1"/>
    <property type="molecule type" value="Genomic_DNA"/>
</dbReference>
<dbReference type="PROSITE" id="PS50927">
    <property type="entry name" value="BULB_LECTIN"/>
    <property type="match status" value="1"/>
</dbReference>
<evidence type="ECO:0000259" key="2">
    <source>
        <dbReference type="PROSITE" id="PS50927"/>
    </source>
</evidence>
<keyword evidence="1" id="KW-0732">Signal</keyword>
<feature type="domain" description="Bulb-type lectin" evidence="2">
    <location>
        <begin position="43"/>
        <end position="168"/>
    </location>
</feature>
<dbReference type="InterPro" id="IPR001480">
    <property type="entry name" value="Bulb-type_lectin_dom"/>
</dbReference>
<sequence length="168" mass="17378">MTPSKPGRSTARRRILRTALVGTAIACAIGLTATNASAAAFVANFTLSQSDWTAGDSASADNGMSQLVLQSDGNLVLYKFTGADSYPVWASGTYGDGVVRVDWSRSGYVKLLNSSGGIVCTLGALNPAPGGHAELRNDGNLVFLNSSGNATWDTGTSSGIGNRNYCYT</sequence>
<accession>A0AB33JMT1</accession>
<dbReference type="InterPro" id="IPR006311">
    <property type="entry name" value="TAT_signal"/>
</dbReference>
<dbReference type="AlphaFoldDB" id="A0AB33JMT1"/>
<dbReference type="Gene3D" id="2.90.10.10">
    <property type="entry name" value="Bulb-type lectin domain"/>
    <property type="match status" value="2"/>
</dbReference>
<evidence type="ECO:0000313" key="3">
    <source>
        <dbReference type="EMBL" id="BFP44146.1"/>
    </source>
</evidence>
<evidence type="ECO:0000256" key="1">
    <source>
        <dbReference type="SAM" id="SignalP"/>
    </source>
</evidence>
<name>A0AB33JMT1_9ACTN</name>
<dbReference type="SUPFAM" id="SSF51110">
    <property type="entry name" value="alpha-D-mannose-specific plant lectins"/>
    <property type="match status" value="1"/>
</dbReference>
<organism evidence="3">
    <name type="scientific">Kitasatospora sp. CMC57</name>
    <dbReference type="NCBI Taxonomy" id="3231513"/>
    <lineage>
        <taxon>Bacteria</taxon>
        <taxon>Bacillati</taxon>
        <taxon>Actinomycetota</taxon>
        <taxon>Actinomycetes</taxon>
        <taxon>Kitasatosporales</taxon>
        <taxon>Streptomycetaceae</taxon>
        <taxon>Kitasatospora</taxon>
    </lineage>
</organism>
<dbReference type="InterPro" id="IPR036426">
    <property type="entry name" value="Bulb-type_lectin_dom_sf"/>
</dbReference>
<dbReference type="PROSITE" id="PS51318">
    <property type="entry name" value="TAT"/>
    <property type="match status" value="1"/>
</dbReference>
<feature type="signal peptide" evidence="1">
    <location>
        <begin position="1"/>
        <end position="38"/>
    </location>
</feature>
<reference evidence="3" key="1">
    <citation type="submission" date="2024-07" db="EMBL/GenBank/DDBJ databases">
        <title>Complete genome sequences of cellulolytic bacteria, Kitasatospora sp. CMC57 and Streptomyces sp. CMC78, isolated from Japanese agricultural soil.</title>
        <authorList>
            <person name="Hashimoto T."/>
            <person name="Ito M."/>
            <person name="Iwamoto M."/>
            <person name="Fukahori D."/>
            <person name="Shoda T."/>
            <person name="Sakoda M."/>
            <person name="Morohoshi T."/>
            <person name="Mitsuboshi M."/>
            <person name="Nishizawa T."/>
        </authorList>
    </citation>
    <scope>NUCLEOTIDE SEQUENCE</scope>
    <source>
        <strain evidence="3">CMC57</strain>
    </source>
</reference>
<dbReference type="RefSeq" id="WP_407986743.1">
    <property type="nucleotide sequence ID" value="NZ_AP035881.2"/>
</dbReference>
<protein>
    <recommendedName>
        <fullName evidence="2">Bulb-type lectin domain-containing protein</fullName>
    </recommendedName>
</protein>
<proteinExistence type="predicted"/>
<feature type="chain" id="PRO_5044316192" description="Bulb-type lectin domain-containing protein" evidence="1">
    <location>
        <begin position="39"/>
        <end position="168"/>
    </location>
</feature>